<dbReference type="InterPro" id="IPR047084">
    <property type="entry name" value="GFAT_N"/>
</dbReference>
<feature type="domain" description="SIS" evidence="12">
    <location>
        <begin position="460"/>
        <end position="601"/>
    </location>
</feature>
<dbReference type="EMBL" id="MHJD01000037">
    <property type="protein sequence ID" value="OGY61873.1"/>
    <property type="molecule type" value="Genomic_DNA"/>
</dbReference>
<dbReference type="InterPro" id="IPR001347">
    <property type="entry name" value="SIS_dom"/>
</dbReference>
<dbReference type="NCBIfam" id="NF001484">
    <property type="entry name" value="PRK00331.1"/>
    <property type="match status" value="1"/>
</dbReference>
<evidence type="ECO:0000256" key="7">
    <source>
        <dbReference type="ARBA" id="ARBA00022679"/>
    </source>
</evidence>
<dbReference type="GO" id="GO:0006002">
    <property type="term" value="P:fructose 6-phosphate metabolic process"/>
    <property type="evidence" value="ECO:0007669"/>
    <property type="project" value="TreeGrafter"/>
</dbReference>
<evidence type="ECO:0000313" key="13">
    <source>
        <dbReference type="EMBL" id="OGY61873.1"/>
    </source>
</evidence>
<dbReference type="PROSITE" id="PS51278">
    <property type="entry name" value="GATASE_TYPE_2"/>
    <property type="match status" value="1"/>
</dbReference>
<dbReference type="FunFam" id="3.40.50.10490:FF:000002">
    <property type="entry name" value="Glutamine--fructose-6-phosphate aminotransferase [isomerizing]"/>
    <property type="match status" value="1"/>
</dbReference>
<dbReference type="SUPFAM" id="SSF56235">
    <property type="entry name" value="N-terminal nucleophile aminohydrolases (Ntn hydrolases)"/>
    <property type="match status" value="1"/>
</dbReference>
<dbReference type="EC" id="2.6.1.16" evidence="3 10"/>
<protein>
    <recommendedName>
        <fullName evidence="4 10">Glutamine--fructose-6-phosphate aminotransferase [isomerizing]</fullName>
        <ecNumber evidence="3 10">2.6.1.16</ecNumber>
    </recommendedName>
    <alternativeName>
        <fullName evidence="10">D-fructose-6-phosphate amidotransferase</fullName>
    </alternativeName>
    <alternativeName>
        <fullName evidence="10">GFAT</fullName>
    </alternativeName>
    <alternativeName>
        <fullName evidence="10">Glucosamine-6-phosphate synthase</fullName>
    </alternativeName>
    <alternativeName>
        <fullName evidence="10">Hexosephosphate aminotransferase</fullName>
    </alternativeName>
    <alternativeName>
        <fullName evidence="10">L-glutamine--D-fructose-6-phosphate amidotransferase</fullName>
    </alternativeName>
</protein>
<keyword evidence="7 10" id="KW-0808">Transferase</keyword>
<dbReference type="GO" id="GO:0005975">
    <property type="term" value="P:carbohydrate metabolic process"/>
    <property type="evidence" value="ECO:0007669"/>
    <property type="project" value="UniProtKB-UniRule"/>
</dbReference>
<evidence type="ECO:0000256" key="10">
    <source>
        <dbReference type="HAMAP-Rule" id="MF_00164"/>
    </source>
</evidence>
<keyword evidence="5 10" id="KW-0963">Cytoplasm</keyword>
<dbReference type="NCBIfam" id="TIGR01135">
    <property type="entry name" value="glmS"/>
    <property type="match status" value="1"/>
</dbReference>
<dbReference type="InterPro" id="IPR035490">
    <property type="entry name" value="GlmS/FrlB_SIS"/>
</dbReference>
<feature type="domain" description="SIS" evidence="12">
    <location>
        <begin position="289"/>
        <end position="428"/>
    </location>
</feature>
<dbReference type="CDD" id="cd05009">
    <property type="entry name" value="SIS_GlmS_GlmD_2"/>
    <property type="match status" value="1"/>
</dbReference>
<dbReference type="FunFam" id="3.40.50.10490:FF:000001">
    <property type="entry name" value="Glutamine--fructose-6-phosphate aminotransferase [isomerizing]"/>
    <property type="match status" value="1"/>
</dbReference>
<evidence type="ECO:0000256" key="4">
    <source>
        <dbReference type="ARBA" id="ARBA00016090"/>
    </source>
</evidence>
<feature type="domain" description="Glutamine amidotransferase type-2" evidence="11">
    <location>
        <begin position="2"/>
        <end position="220"/>
    </location>
</feature>
<comment type="catalytic activity">
    <reaction evidence="1 10">
        <text>D-fructose 6-phosphate + L-glutamine = D-glucosamine 6-phosphate + L-glutamate</text>
        <dbReference type="Rhea" id="RHEA:13237"/>
        <dbReference type="ChEBI" id="CHEBI:29985"/>
        <dbReference type="ChEBI" id="CHEBI:58359"/>
        <dbReference type="ChEBI" id="CHEBI:58725"/>
        <dbReference type="ChEBI" id="CHEBI:61527"/>
        <dbReference type="EC" id="2.6.1.16"/>
    </reaction>
</comment>
<dbReference type="GO" id="GO:0005829">
    <property type="term" value="C:cytosol"/>
    <property type="evidence" value="ECO:0007669"/>
    <property type="project" value="TreeGrafter"/>
</dbReference>
<comment type="caution">
    <text evidence="13">The sequence shown here is derived from an EMBL/GenBank/DDBJ whole genome shotgun (WGS) entry which is preliminary data.</text>
</comment>
<organism evidence="13 14">
    <name type="scientific">Candidatus Colwellbacteria bacterium RIFCSPLOWO2_12_FULL_46_17</name>
    <dbReference type="NCBI Taxonomy" id="1797695"/>
    <lineage>
        <taxon>Bacteria</taxon>
        <taxon>Candidatus Colwelliibacteriota</taxon>
    </lineage>
</organism>
<dbReference type="PANTHER" id="PTHR10937">
    <property type="entry name" value="GLUCOSAMINE--FRUCTOSE-6-PHOSPHATE AMINOTRANSFERASE, ISOMERIZING"/>
    <property type="match status" value="1"/>
</dbReference>
<dbReference type="GO" id="GO:0006047">
    <property type="term" value="P:UDP-N-acetylglucosamine metabolic process"/>
    <property type="evidence" value="ECO:0007669"/>
    <property type="project" value="TreeGrafter"/>
</dbReference>
<evidence type="ECO:0000256" key="9">
    <source>
        <dbReference type="ARBA" id="ARBA00022962"/>
    </source>
</evidence>
<reference evidence="13 14" key="1">
    <citation type="journal article" date="2016" name="Nat. Commun.">
        <title>Thousands of microbial genomes shed light on interconnected biogeochemical processes in an aquifer system.</title>
        <authorList>
            <person name="Anantharaman K."/>
            <person name="Brown C.T."/>
            <person name="Hug L.A."/>
            <person name="Sharon I."/>
            <person name="Castelle C.J."/>
            <person name="Probst A.J."/>
            <person name="Thomas B.C."/>
            <person name="Singh A."/>
            <person name="Wilkins M.J."/>
            <person name="Karaoz U."/>
            <person name="Brodie E.L."/>
            <person name="Williams K.H."/>
            <person name="Hubbard S.S."/>
            <person name="Banfield J.F."/>
        </authorList>
    </citation>
    <scope>NUCLEOTIDE SEQUENCE [LARGE SCALE GENOMIC DNA]</scope>
</reference>
<feature type="initiator methionine" description="Removed" evidence="10">
    <location>
        <position position="1"/>
    </location>
</feature>
<proteinExistence type="inferred from homology"/>
<name>A0A1G1ZB43_9BACT</name>
<dbReference type="CDD" id="cd00714">
    <property type="entry name" value="GFAT"/>
    <property type="match status" value="1"/>
</dbReference>
<dbReference type="Gene3D" id="3.60.20.10">
    <property type="entry name" value="Glutamine Phosphoribosylpyrophosphate, subunit 1, domain 1"/>
    <property type="match status" value="1"/>
</dbReference>
<dbReference type="InterPro" id="IPR046348">
    <property type="entry name" value="SIS_dom_sf"/>
</dbReference>
<feature type="active site" description="For Fru-6P isomerization activity" evidence="10">
    <location>
        <position position="606"/>
    </location>
</feature>
<evidence type="ECO:0000256" key="8">
    <source>
        <dbReference type="ARBA" id="ARBA00022737"/>
    </source>
</evidence>
<comment type="function">
    <text evidence="10">Catalyzes the first step in hexosamine metabolism, converting fructose-6P into glucosamine-6P using glutamine as a nitrogen source.</text>
</comment>
<evidence type="ECO:0000256" key="3">
    <source>
        <dbReference type="ARBA" id="ARBA00012916"/>
    </source>
</evidence>
<keyword evidence="9" id="KW-0315">Glutamine amidotransferase</keyword>
<dbReference type="Proteomes" id="UP000177801">
    <property type="component" value="Unassembled WGS sequence"/>
</dbReference>
<dbReference type="InterPro" id="IPR005855">
    <property type="entry name" value="GFAT"/>
</dbReference>
<dbReference type="Gene3D" id="3.40.50.10490">
    <property type="entry name" value="Glucose-6-phosphate isomerase like protein, domain 1"/>
    <property type="match status" value="2"/>
</dbReference>
<dbReference type="InterPro" id="IPR017932">
    <property type="entry name" value="GATase_2_dom"/>
</dbReference>
<dbReference type="HAMAP" id="MF_00164">
    <property type="entry name" value="GlmS"/>
    <property type="match status" value="1"/>
</dbReference>
<dbReference type="InterPro" id="IPR029055">
    <property type="entry name" value="Ntn_hydrolases_N"/>
</dbReference>
<dbReference type="PROSITE" id="PS51464">
    <property type="entry name" value="SIS"/>
    <property type="match status" value="2"/>
</dbReference>
<dbReference type="Pfam" id="PF01380">
    <property type="entry name" value="SIS"/>
    <property type="match status" value="2"/>
</dbReference>
<evidence type="ECO:0000256" key="1">
    <source>
        <dbReference type="ARBA" id="ARBA00001031"/>
    </source>
</evidence>
<dbReference type="GO" id="GO:0097367">
    <property type="term" value="F:carbohydrate derivative binding"/>
    <property type="evidence" value="ECO:0007669"/>
    <property type="project" value="InterPro"/>
</dbReference>
<accession>A0A1G1ZB43</accession>
<dbReference type="Pfam" id="PF13522">
    <property type="entry name" value="GATase_6"/>
    <property type="match status" value="1"/>
</dbReference>
<dbReference type="InterPro" id="IPR035466">
    <property type="entry name" value="GlmS/AgaS_SIS"/>
</dbReference>
<evidence type="ECO:0000256" key="5">
    <source>
        <dbReference type="ARBA" id="ARBA00022490"/>
    </source>
</evidence>
<dbReference type="CDD" id="cd05008">
    <property type="entry name" value="SIS_GlmS_GlmD_1"/>
    <property type="match status" value="1"/>
</dbReference>
<comment type="subcellular location">
    <subcellularLocation>
        <location evidence="2 10">Cytoplasm</location>
    </subcellularLocation>
</comment>
<feature type="active site" description="Nucleophile; for GATase activity" evidence="10">
    <location>
        <position position="2"/>
    </location>
</feature>
<evidence type="ECO:0000313" key="14">
    <source>
        <dbReference type="Proteomes" id="UP000177801"/>
    </source>
</evidence>
<comment type="subunit">
    <text evidence="10">Homodimer.</text>
</comment>
<dbReference type="GO" id="GO:0046349">
    <property type="term" value="P:amino sugar biosynthetic process"/>
    <property type="evidence" value="ECO:0007669"/>
    <property type="project" value="UniProtKB-ARBA"/>
</dbReference>
<sequence>MCGIVAYLGKERAAPILIDGLKALEYRGYDSAGIAVLEKDGVFLERAVGKVAVLEDKVAKRGESEGSVGIAHTRWATHGGVTERNAHPHRACGGAIYLVHNGIIENYKEIKSELKSKGHEFLSETDTETIAHLIEDIRKDVSVLEEAVRLALGKVRGTYGIAVVSEDEPEKIVAARNFSPLILGVGKNEFIIASDATPIMKFTNNVIYINDGEIVTVTPSGYRIRTIGNEEISRDPEVLDLEIGIVDKGNYPHFLLKEIDSEPDAVRDATRGRLEIGSGNAKLGGIERVEDEIVQVNRLHICACGTAYLAGAVGEYMIEEYAGVPVELDLGSEFRYRKPIFEENDIFLAISQSGETADTLASLREAKEKNVLTLGVVNVVGSTVSRETDAGVYQHAGPEISVASSKAFVSQVAIMALLTLFMGRRRGMSLVTGERIAKELSAVPAFMESILRRKEEMKKIAARYASYTNFLFLGRKYNYPIALEGALKLKEISYIHAEGYASGEMKHGPIAMIDENFPSVVIAPQDSVYEKNISNIQEIKARRGPVLAIATEGDKDIAKLADDVFYIPKTLEMLTPLLSVVPLHLFAYYIAASKGLDVDKPRNLAKSVTVE</sequence>
<dbReference type="SUPFAM" id="SSF53697">
    <property type="entry name" value="SIS domain"/>
    <property type="match status" value="1"/>
</dbReference>
<evidence type="ECO:0000256" key="6">
    <source>
        <dbReference type="ARBA" id="ARBA00022576"/>
    </source>
</evidence>
<gene>
    <name evidence="10" type="primary">glmS</name>
    <name evidence="13" type="ORF">A3G58_01240</name>
</gene>
<evidence type="ECO:0000259" key="12">
    <source>
        <dbReference type="PROSITE" id="PS51464"/>
    </source>
</evidence>
<evidence type="ECO:0000259" key="11">
    <source>
        <dbReference type="PROSITE" id="PS51278"/>
    </source>
</evidence>
<keyword evidence="6 10" id="KW-0032">Aminotransferase</keyword>
<dbReference type="PANTHER" id="PTHR10937:SF0">
    <property type="entry name" value="GLUTAMINE--FRUCTOSE-6-PHOSPHATE TRANSAMINASE (ISOMERIZING)"/>
    <property type="match status" value="1"/>
</dbReference>
<evidence type="ECO:0000256" key="2">
    <source>
        <dbReference type="ARBA" id="ARBA00004496"/>
    </source>
</evidence>
<dbReference type="GO" id="GO:0006487">
    <property type="term" value="P:protein N-linked glycosylation"/>
    <property type="evidence" value="ECO:0007669"/>
    <property type="project" value="TreeGrafter"/>
</dbReference>
<dbReference type="FunFam" id="3.60.20.10:FF:000006">
    <property type="entry name" value="Glutamine--fructose-6-phosphate aminotransferase [isomerizing]"/>
    <property type="match status" value="1"/>
</dbReference>
<dbReference type="AlphaFoldDB" id="A0A1G1ZB43"/>
<dbReference type="GO" id="GO:0004360">
    <property type="term" value="F:glutamine-fructose-6-phosphate transaminase (isomerizing) activity"/>
    <property type="evidence" value="ECO:0007669"/>
    <property type="project" value="UniProtKB-UniRule"/>
</dbReference>
<keyword evidence="8" id="KW-0677">Repeat</keyword>